<proteinExistence type="predicted"/>
<gene>
    <name evidence="2" type="ORF">DPA05_01575</name>
    <name evidence="1" type="ORF">FNI14_24090</name>
</gene>
<dbReference type="Pfam" id="PF13327">
    <property type="entry name" value="T3SS_LEE_assoc"/>
    <property type="match status" value="1"/>
</dbReference>
<accession>A0A3U9TD03</accession>
<evidence type="ECO:0008006" key="3">
    <source>
        <dbReference type="Google" id="ProtNLM"/>
    </source>
</evidence>
<dbReference type="InterPro" id="IPR025292">
    <property type="entry name" value="T3SS_LEE_assoc"/>
</dbReference>
<comment type="caution">
    <text evidence="1">The sequence shown here is derived from an EMBL/GenBank/DDBJ whole genome shotgun (WGS) entry which is preliminary data.</text>
</comment>
<protein>
    <recommendedName>
        <fullName evidence="3">T3SS component</fullName>
    </recommendedName>
</protein>
<sequence length="199" mass="23327">MRILNQDDFNYYKLINHPLTVIHSDWITELTGVSRLCYRNLIENNATRSQLNNVLKMKFQLITESMEDFFVDKNKLVYQIIGKAKIMAISGALFEMKCPDYLFSGHYREHLINELGYENVKQLSFFWKGGDGRAEYTNTNFCDKLLAYGSGNLEYIFRNEPLWEIVKYLLPKGGEIKANNIDENFLNRLNRILSPYEAL</sequence>
<evidence type="ECO:0000313" key="2">
    <source>
        <dbReference type="EMBL" id="ECE6358418.1"/>
    </source>
</evidence>
<dbReference type="AlphaFoldDB" id="A0A3U9TD03"/>
<evidence type="ECO:0000313" key="1">
    <source>
        <dbReference type="EMBL" id="ECC1608983.1"/>
    </source>
</evidence>
<dbReference type="EMBL" id="AAIAJV010000046">
    <property type="protein sequence ID" value="ECC1608983.1"/>
    <property type="molecule type" value="Genomic_DNA"/>
</dbReference>
<dbReference type="STRING" id="1243604.LFZ48_14065"/>
<dbReference type="EMBL" id="AAIIOQ010000001">
    <property type="protein sequence ID" value="ECE6358418.1"/>
    <property type="molecule type" value="Genomic_DNA"/>
</dbReference>
<organism evidence="1">
    <name type="scientific">Salmonella enterica subsp. salamae</name>
    <dbReference type="NCBI Taxonomy" id="59202"/>
    <lineage>
        <taxon>Bacteria</taxon>
        <taxon>Pseudomonadati</taxon>
        <taxon>Pseudomonadota</taxon>
        <taxon>Gammaproteobacteria</taxon>
        <taxon>Enterobacterales</taxon>
        <taxon>Enterobacteriaceae</taxon>
        <taxon>Salmonella</taxon>
    </lineage>
</organism>
<dbReference type="Proteomes" id="UP000839852">
    <property type="component" value="Unassembled WGS sequence"/>
</dbReference>
<accession>A0A344QXL0</accession>
<name>A0A3U9TD03_SALER</name>
<reference evidence="1" key="1">
    <citation type="submission" date="2019-07" db="EMBL/GenBank/DDBJ databases">
        <authorList>
            <person name="Ashton P.M."/>
            <person name="Dallman T."/>
            <person name="Nair S."/>
            <person name="De Pinna E."/>
            <person name="Peters T."/>
            <person name="Grant K."/>
        </authorList>
    </citation>
    <scope>NUCLEOTIDE SEQUENCE</scope>
    <source>
        <strain evidence="2">319688</strain>
        <strain evidence="1">646013</strain>
    </source>
</reference>